<name>A0A1Y2DGB1_9FUNG</name>
<feature type="region of interest" description="Disordered" evidence="1">
    <location>
        <begin position="291"/>
        <end position="322"/>
    </location>
</feature>
<feature type="compositionally biased region" description="Acidic residues" evidence="1">
    <location>
        <begin position="302"/>
        <end position="316"/>
    </location>
</feature>
<evidence type="ECO:0000313" key="4">
    <source>
        <dbReference type="Proteomes" id="UP000193920"/>
    </source>
</evidence>
<organism evidence="3 4">
    <name type="scientific">Neocallimastix californiae</name>
    <dbReference type="NCBI Taxonomy" id="1754190"/>
    <lineage>
        <taxon>Eukaryota</taxon>
        <taxon>Fungi</taxon>
        <taxon>Fungi incertae sedis</taxon>
        <taxon>Chytridiomycota</taxon>
        <taxon>Chytridiomycota incertae sedis</taxon>
        <taxon>Neocallimastigomycetes</taxon>
        <taxon>Neocallimastigales</taxon>
        <taxon>Neocallimastigaceae</taxon>
        <taxon>Neocallimastix</taxon>
    </lineage>
</organism>
<feature type="transmembrane region" description="Helical" evidence="2">
    <location>
        <begin position="107"/>
        <end position="126"/>
    </location>
</feature>
<reference evidence="3 4" key="1">
    <citation type="submission" date="2016-08" db="EMBL/GenBank/DDBJ databases">
        <title>A Parts List for Fungal Cellulosomes Revealed by Comparative Genomics.</title>
        <authorList>
            <consortium name="DOE Joint Genome Institute"/>
            <person name="Haitjema C.H."/>
            <person name="Gilmore S.P."/>
            <person name="Henske J.K."/>
            <person name="Solomon K.V."/>
            <person name="De Groot R."/>
            <person name="Kuo A."/>
            <person name="Mondo S.J."/>
            <person name="Salamov A.A."/>
            <person name="Labutti K."/>
            <person name="Zhao Z."/>
            <person name="Chiniquy J."/>
            <person name="Barry K."/>
            <person name="Brewer H.M."/>
            <person name="Purvine S.O."/>
            <person name="Wright A.T."/>
            <person name="Boxma B."/>
            <person name="Van Alen T."/>
            <person name="Hackstein J.H."/>
            <person name="Baker S.E."/>
            <person name="Grigoriev I.V."/>
            <person name="O'Malley M.A."/>
        </authorList>
    </citation>
    <scope>NUCLEOTIDE SEQUENCE [LARGE SCALE GENOMIC DNA]</scope>
    <source>
        <strain evidence="3 4">G1</strain>
    </source>
</reference>
<dbReference type="Proteomes" id="UP000193920">
    <property type="component" value="Unassembled WGS sequence"/>
</dbReference>
<feature type="transmembrane region" description="Helical" evidence="2">
    <location>
        <begin position="146"/>
        <end position="162"/>
    </location>
</feature>
<feature type="transmembrane region" description="Helical" evidence="2">
    <location>
        <begin position="69"/>
        <end position="95"/>
    </location>
</feature>
<feature type="transmembrane region" description="Helical" evidence="2">
    <location>
        <begin position="212"/>
        <end position="232"/>
    </location>
</feature>
<keyword evidence="2" id="KW-0472">Membrane</keyword>
<evidence type="ECO:0000256" key="2">
    <source>
        <dbReference type="SAM" id="Phobius"/>
    </source>
</evidence>
<dbReference type="AlphaFoldDB" id="A0A1Y2DGB1"/>
<protein>
    <submittedName>
        <fullName evidence="3">Uncharacterized protein</fullName>
    </submittedName>
</protein>
<dbReference type="EMBL" id="MCOG01000067">
    <property type="protein sequence ID" value="ORY58288.1"/>
    <property type="molecule type" value="Genomic_DNA"/>
</dbReference>
<keyword evidence="2" id="KW-1133">Transmembrane helix</keyword>
<keyword evidence="2" id="KW-0812">Transmembrane</keyword>
<gene>
    <name evidence="3" type="ORF">LY90DRAFT_506279</name>
</gene>
<evidence type="ECO:0000313" key="3">
    <source>
        <dbReference type="EMBL" id="ORY58288.1"/>
    </source>
</evidence>
<sequence>MSSNPITIYPYPIGDGFERFTSKGMCPINPYKNFFEGLFSKFEESNFNTNFLQWGLVTLMYFAGNQGKYWNVLLAGAIAGFIGTLFEGGTAAYVCRKGDINTPRHHLISYLIVEVFWIVKEYSIPFLNLYKIKVFSKGNVGKTAEYIIKILLIFFSGCRFYIGYERMIHGLLTTSETKYGHMAAHGIMGLADLEFPGKSKTNIIKNYLQHSYYITIIFVDLTSILVSLMNGITEMYKDVIPNSFLNPFQSIKCAFILLLACDALIFEQNIGVYTYYKKDITNDYKFEKDNNNNNNLYNDNNNDNDNENDNENESENENEKKEYITIDITKV</sequence>
<evidence type="ECO:0000256" key="1">
    <source>
        <dbReference type="SAM" id="MobiDB-lite"/>
    </source>
</evidence>
<keyword evidence="4" id="KW-1185">Reference proteome</keyword>
<proteinExistence type="predicted"/>
<feature type="transmembrane region" description="Helical" evidence="2">
    <location>
        <begin position="244"/>
        <end position="266"/>
    </location>
</feature>
<accession>A0A1Y2DGB1</accession>
<feature type="compositionally biased region" description="Low complexity" evidence="1">
    <location>
        <begin position="291"/>
        <end position="301"/>
    </location>
</feature>
<comment type="caution">
    <text evidence="3">The sequence shown here is derived from an EMBL/GenBank/DDBJ whole genome shotgun (WGS) entry which is preliminary data.</text>
</comment>